<sequence length="114" mass="12323">MVDKKSLKVRRSCPHLLMCRSECLAGVGAVRGKFSSPLVAVLKSLALVGCAYIYGAPTFESLRPGFIDGPFRQLHDSVNVLLRDTKIDPDAPVDAITQTGNAFKRRIAGPVNPD</sequence>
<protein>
    <submittedName>
        <fullName evidence="1">Uncharacterized protein</fullName>
    </submittedName>
</protein>
<comment type="caution">
    <text evidence="1">The sequence shown here is derived from an EMBL/GenBank/DDBJ whole genome shotgun (WGS) entry which is preliminary data.</text>
</comment>
<dbReference type="Proteomes" id="UP000541109">
    <property type="component" value="Unassembled WGS sequence"/>
</dbReference>
<evidence type="ECO:0000313" key="2">
    <source>
        <dbReference type="Proteomes" id="UP000541109"/>
    </source>
</evidence>
<evidence type="ECO:0000313" key="1">
    <source>
        <dbReference type="EMBL" id="MBA5775784.1"/>
    </source>
</evidence>
<accession>A0A839A9R7</accession>
<dbReference type="RefSeq" id="WP_182161565.1">
    <property type="nucleotide sequence ID" value="NZ_JACFXV010000029.1"/>
</dbReference>
<keyword evidence="2" id="KW-1185">Reference proteome</keyword>
<dbReference type="AlphaFoldDB" id="A0A839A9R7"/>
<gene>
    <name evidence="1" type="ORF">H2509_01440</name>
</gene>
<organism evidence="1 2">
    <name type="scientific">Stappia albiluteola</name>
    <dbReference type="NCBI Taxonomy" id="2758565"/>
    <lineage>
        <taxon>Bacteria</taxon>
        <taxon>Pseudomonadati</taxon>
        <taxon>Pseudomonadota</taxon>
        <taxon>Alphaproteobacteria</taxon>
        <taxon>Hyphomicrobiales</taxon>
        <taxon>Stappiaceae</taxon>
        <taxon>Stappia</taxon>
    </lineage>
</organism>
<dbReference type="EMBL" id="JACFXV010000029">
    <property type="protein sequence ID" value="MBA5775784.1"/>
    <property type="molecule type" value="Genomic_DNA"/>
</dbReference>
<name>A0A839A9R7_9HYPH</name>
<reference evidence="1 2" key="1">
    <citation type="submission" date="2020-07" db="EMBL/GenBank/DDBJ databases">
        <title>Stappia sp., F7233, whole genome shotgun sequencing project.</title>
        <authorList>
            <person name="Jiang S."/>
            <person name="Liu Z.W."/>
            <person name="Du Z.J."/>
        </authorList>
    </citation>
    <scope>NUCLEOTIDE SEQUENCE [LARGE SCALE GENOMIC DNA]</scope>
    <source>
        <strain evidence="1 2">F7233</strain>
    </source>
</reference>
<proteinExistence type="predicted"/>